<evidence type="ECO:0000256" key="7">
    <source>
        <dbReference type="SAM" id="Phobius"/>
    </source>
</evidence>
<comment type="similarity">
    <text evidence="2">Belongs to the purine-cytosine permease (2.A.39) family.</text>
</comment>
<evidence type="ECO:0000256" key="4">
    <source>
        <dbReference type="ARBA" id="ARBA00022692"/>
    </source>
</evidence>
<dbReference type="InterPro" id="IPR026030">
    <property type="entry name" value="Pur-cyt_permease_Fcy2/21/22"/>
</dbReference>
<dbReference type="PANTHER" id="PTHR31806:SF1">
    <property type="entry name" value="PURINE-CYTOSINE PERMEASE FCY2-RELATED"/>
    <property type="match status" value="1"/>
</dbReference>
<dbReference type="GO" id="GO:0005886">
    <property type="term" value="C:plasma membrane"/>
    <property type="evidence" value="ECO:0007669"/>
    <property type="project" value="TreeGrafter"/>
</dbReference>
<evidence type="ECO:0000256" key="2">
    <source>
        <dbReference type="ARBA" id="ARBA00008974"/>
    </source>
</evidence>
<accession>A0A2P2BWX3</accession>
<feature type="transmembrane region" description="Helical" evidence="7">
    <location>
        <begin position="147"/>
        <end position="165"/>
    </location>
</feature>
<feature type="transmembrane region" description="Helical" evidence="7">
    <location>
        <begin position="35"/>
        <end position="54"/>
    </location>
</feature>
<organism evidence="8">
    <name type="scientific">metagenome</name>
    <dbReference type="NCBI Taxonomy" id="256318"/>
    <lineage>
        <taxon>unclassified sequences</taxon>
        <taxon>metagenomes</taxon>
    </lineage>
</organism>
<dbReference type="PANTHER" id="PTHR31806">
    <property type="entry name" value="PURINE-CYTOSINE PERMEASE FCY2-RELATED"/>
    <property type="match status" value="1"/>
</dbReference>
<dbReference type="EMBL" id="CZKA01000006">
    <property type="protein sequence ID" value="CUR54244.1"/>
    <property type="molecule type" value="Genomic_DNA"/>
</dbReference>
<evidence type="ECO:0000313" key="8">
    <source>
        <dbReference type="EMBL" id="CUR54244.1"/>
    </source>
</evidence>
<feature type="transmembrane region" description="Helical" evidence="7">
    <location>
        <begin position="335"/>
        <end position="356"/>
    </location>
</feature>
<feature type="transmembrane region" description="Helical" evidence="7">
    <location>
        <begin position="248"/>
        <end position="269"/>
    </location>
</feature>
<feature type="transmembrane region" description="Helical" evidence="7">
    <location>
        <begin position="296"/>
        <end position="315"/>
    </location>
</feature>
<feature type="transmembrane region" description="Helical" evidence="7">
    <location>
        <begin position="214"/>
        <end position="236"/>
    </location>
</feature>
<dbReference type="PIRSF" id="PIRSF002744">
    <property type="entry name" value="Pur-cyt_permease"/>
    <property type="match status" value="1"/>
</dbReference>
<keyword evidence="5 7" id="KW-1133">Transmembrane helix</keyword>
<keyword evidence="3" id="KW-0813">Transport</keyword>
<gene>
    <name evidence="8" type="ORF">NOCA2140067</name>
</gene>
<dbReference type="Pfam" id="PF02133">
    <property type="entry name" value="Transp_cyt_pur"/>
    <property type="match status" value="1"/>
</dbReference>
<evidence type="ECO:0000256" key="1">
    <source>
        <dbReference type="ARBA" id="ARBA00004141"/>
    </source>
</evidence>
<keyword evidence="4 7" id="KW-0812">Transmembrane</keyword>
<evidence type="ECO:0000256" key="3">
    <source>
        <dbReference type="ARBA" id="ARBA00022448"/>
    </source>
</evidence>
<evidence type="ECO:0000256" key="5">
    <source>
        <dbReference type="ARBA" id="ARBA00022989"/>
    </source>
</evidence>
<evidence type="ECO:0000256" key="6">
    <source>
        <dbReference type="ARBA" id="ARBA00023136"/>
    </source>
</evidence>
<keyword evidence="6 7" id="KW-0472">Membrane</keyword>
<reference evidence="8" key="1">
    <citation type="submission" date="2015-08" db="EMBL/GenBank/DDBJ databases">
        <authorList>
            <person name="Babu N.S."/>
            <person name="Beckwith C.J."/>
            <person name="Beseler K.G."/>
            <person name="Brison A."/>
            <person name="Carone J.V."/>
            <person name="Caskin T.P."/>
            <person name="Diamond M."/>
            <person name="Durham M.E."/>
            <person name="Foxe J.M."/>
            <person name="Go M."/>
            <person name="Henderson B.A."/>
            <person name="Jones I.B."/>
            <person name="McGettigan J.A."/>
            <person name="Micheletti S.J."/>
            <person name="Nasrallah M.E."/>
            <person name="Ortiz D."/>
            <person name="Piller C.R."/>
            <person name="Privatt S.R."/>
            <person name="Schneider S.L."/>
            <person name="Sharp S."/>
            <person name="Smith T.C."/>
            <person name="Stanton J.D."/>
            <person name="Ullery H.E."/>
            <person name="Wilson R.J."/>
            <person name="Serrano M.G."/>
            <person name="Buck G."/>
            <person name="Lee V."/>
            <person name="Wang Y."/>
            <person name="Carvalho R."/>
            <person name="Voegtly L."/>
            <person name="Shi R."/>
            <person name="Duckworth R."/>
            <person name="Johnson A."/>
            <person name="Loviza R."/>
            <person name="Walstead R."/>
            <person name="Shah Z."/>
            <person name="Kiflezghi M."/>
            <person name="Wade K."/>
            <person name="Ball S.L."/>
            <person name="Bradley K.W."/>
            <person name="Asai D.J."/>
            <person name="Bowman C.A."/>
            <person name="Russell D.A."/>
            <person name="Pope W.H."/>
            <person name="Jacobs-Sera D."/>
            <person name="Hendrix R.W."/>
            <person name="Hatfull G.F."/>
        </authorList>
    </citation>
    <scope>NUCLEOTIDE SEQUENCE</scope>
</reference>
<comment type="subcellular location">
    <subcellularLocation>
        <location evidence="1">Membrane</location>
        <topology evidence="1">Multi-pass membrane protein</topology>
    </subcellularLocation>
</comment>
<feature type="transmembrane region" description="Helical" evidence="7">
    <location>
        <begin position="177"/>
        <end position="194"/>
    </location>
</feature>
<dbReference type="GO" id="GO:0022857">
    <property type="term" value="F:transmembrane transporter activity"/>
    <property type="evidence" value="ECO:0007669"/>
    <property type="project" value="InterPro"/>
</dbReference>
<feature type="transmembrane region" description="Helical" evidence="7">
    <location>
        <begin position="454"/>
        <end position="475"/>
    </location>
</feature>
<dbReference type="Gene3D" id="1.10.4160.10">
    <property type="entry name" value="Hydantoin permease"/>
    <property type="match status" value="1"/>
</dbReference>
<feature type="transmembrane region" description="Helical" evidence="7">
    <location>
        <begin position="66"/>
        <end position="87"/>
    </location>
</feature>
<feature type="transmembrane region" description="Helical" evidence="7">
    <location>
        <begin position="406"/>
        <end position="434"/>
    </location>
</feature>
<protein>
    <submittedName>
        <fullName evidence="8">Putative nucleobase cation symporter</fullName>
    </submittedName>
</protein>
<name>A0A2P2BWX3_9ZZZZ</name>
<dbReference type="AlphaFoldDB" id="A0A2P2BWX3"/>
<dbReference type="InterPro" id="IPR001248">
    <property type="entry name" value="Pur-cyt_permease"/>
</dbReference>
<feature type="transmembrane region" description="Helical" evidence="7">
    <location>
        <begin position="362"/>
        <end position="386"/>
    </location>
</feature>
<proteinExistence type="inferred from homology"/>
<sequence>MSKLVSDEIPQANRIEHAGVDVIAESARHGHPRSLFWPWCAANVAVLAVSWGGYVTGFGINLTQALVVTVFGVIASFVLVGLASLAGQKGSAPTLVLSRASFGIRGNWLPGLVSWLLLVGWETSLCALAALSARTVSERLVDGSGDVAAALALVLVAGSGIYYGVLGFEAIMRAQRWLTIATLVLTVGFIALTLDEVHLETAFDQPAGSSTAVIGALVMLLAGFGVGWINCAADYSRYLPRDASRAGIVGWTTFGGALPVVLLAGYGALLCASDPDLIGAFSADPIGALTPMLPTWYLLPFIAVALLGLAAGVIIDIYSSGLTLVATGIPIQRPVAAALDGVMMKLGAIYVVWFAPDFLVPFQGFLITVGVPLAAWGGIFIADLLLRRERYDEAKLFDESERGYGVANPTAIVIMLVGTVIGWGLVTNGLASWLTWQGYLLEPVGLGGKDGDWAYANIGVLVALTIGFVGYLLLCSGRVRAQESRELATTRR</sequence>